<evidence type="ECO:0000313" key="1">
    <source>
        <dbReference type="EMBL" id="EPQ53224.1"/>
    </source>
</evidence>
<dbReference type="HOGENOM" id="CLU_1917273_0_0_1"/>
<dbReference type="KEGG" id="gtr:GLOTRDRAFT_95222"/>
<dbReference type="AlphaFoldDB" id="S7RKM6"/>
<sequence>MEASHEDEDADGSEEDLHAVLSGSIAPRKIPVNVYVASSDFDPAHHPLFDSSVPTFSACRLKIIMTSSGKPPISDVVEITVKYEPEKEKVVVVKVVGAMGSELSPDAMEEIYRRGGIFGLPGRLWNGMHAAQ</sequence>
<keyword evidence="2" id="KW-1185">Reference proteome</keyword>
<accession>S7RKM6</accession>
<dbReference type="GeneID" id="19309694"/>
<name>S7RKM6_GLOTA</name>
<gene>
    <name evidence="1" type="ORF">GLOTRDRAFT_95222</name>
</gene>
<organism evidence="1 2">
    <name type="scientific">Gloeophyllum trabeum (strain ATCC 11539 / FP-39264 / Madison 617)</name>
    <name type="common">Brown rot fungus</name>
    <dbReference type="NCBI Taxonomy" id="670483"/>
    <lineage>
        <taxon>Eukaryota</taxon>
        <taxon>Fungi</taxon>
        <taxon>Dikarya</taxon>
        <taxon>Basidiomycota</taxon>
        <taxon>Agaricomycotina</taxon>
        <taxon>Agaricomycetes</taxon>
        <taxon>Gloeophyllales</taxon>
        <taxon>Gloeophyllaceae</taxon>
        <taxon>Gloeophyllum</taxon>
    </lineage>
</organism>
<dbReference type="EMBL" id="KB469306">
    <property type="protein sequence ID" value="EPQ53224.1"/>
    <property type="molecule type" value="Genomic_DNA"/>
</dbReference>
<dbReference type="RefSeq" id="XP_007868501.1">
    <property type="nucleotide sequence ID" value="XM_007870310.1"/>
</dbReference>
<evidence type="ECO:0000313" key="2">
    <source>
        <dbReference type="Proteomes" id="UP000030669"/>
    </source>
</evidence>
<dbReference type="OrthoDB" id="544685at2759"/>
<protein>
    <submittedName>
        <fullName evidence="1">Uncharacterized protein</fullName>
    </submittedName>
</protein>
<dbReference type="STRING" id="670483.S7RKM6"/>
<dbReference type="Proteomes" id="UP000030669">
    <property type="component" value="Unassembled WGS sequence"/>
</dbReference>
<proteinExistence type="predicted"/>
<reference evidence="1 2" key="1">
    <citation type="journal article" date="2012" name="Science">
        <title>The Paleozoic origin of enzymatic lignin decomposition reconstructed from 31 fungal genomes.</title>
        <authorList>
            <person name="Floudas D."/>
            <person name="Binder M."/>
            <person name="Riley R."/>
            <person name="Barry K."/>
            <person name="Blanchette R.A."/>
            <person name="Henrissat B."/>
            <person name="Martinez A.T."/>
            <person name="Otillar R."/>
            <person name="Spatafora J.W."/>
            <person name="Yadav J.S."/>
            <person name="Aerts A."/>
            <person name="Benoit I."/>
            <person name="Boyd A."/>
            <person name="Carlson A."/>
            <person name="Copeland A."/>
            <person name="Coutinho P.M."/>
            <person name="de Vries R.P."/>
            <person name="Ferreira P."/>
            <person name="Findley K."/>
            <person name="Foster B."/>
            <person name="Gaskell J."/>
            <person name="Glotzer D."/>
            <person name="Gorecki P."/>
            <person name="Heitman J."/>
            <person name="Hesse C."/>
            <person name="Hori C."/>
            <person name="Igarashi K."/>
            <person name="Jurgens J.A."/>
            <person name="Kallen N."/>
            <person name="Kersten P."/>
            <person name="Kohler A."/>
            <person name="Kuees U."/>
            <person name="Kumar T.K.A."/>
            <person name="Kuo A."/>
            <person name="LaButti K."/>
            <person name="Larrondo L.F."/>
            <person name="Lindquist E."/>
            <person name="Ling A."/>
            <person name="Lombard V."/>
            <person name="Lucas S."/>
            <person name="Lundell T."/>
            <person name="Martin R."/>
            <person name="McLaughlin D.J."/>
            <person name="Morgenstern I."/>
            <person name="Morin E."/>
            <person name="Murat C."/>
            <person name="Nagy L.G."/>
            <person name="Nolan M."/>
            <person name="Ohm R.A."/>
            <person name="Patyshakuliyeva A."/>
            <person name="Rokas A."/>
            <person name="Ruiz-Duenas F.J."/>
            <person name="Sabat G."/>
            <person name="Salamov A."/>
            <person name="Samejima M."/>
            <person name="Schmutz J."/>
            <person name="Slot J.C."/>
            <person name="St John F."/>
            <person name="Stenlid J."/>
            <person name="Sun H."/>
            <person name="Sun S."/>
            <person name="Syed K."/>
            <person name="Tsang A."/>
            <person name="Wiebenga A."/>
            <person name="Young D."/>
            <person name="Pisabarro A."/>
            <person name="Eastwood D.C."/>
            <person name="Martin F."/>
            <person name="Cullen D."/>
            <person name="Grigoriev I.V."/>
            <person name="Hibbett D.S."/>
        </authorList>
    </citation>
    <scope>NUCLEOTIDE SEQUENCE [LARGE SCALE GENOMIC DNA]</scope>
    <source>
        <strain evidence="1 2">ATCC 11539</strain>
    </source>
</reference>